<evidence type="ECO:0000256" key="1">
    <source>
        <dbReference type="SAM" id="Phobius"/>
    </source>
</evidence>
<accession>A0A168LIS8</accession>
<organism evidence="2">
    <name type="scientific">Absidia glauca</name>
    <name type="common">Pin mould</name>
    <dbReference type="NCBI Taxonomy" id="4829"/>
    <lineage>
        <taxon>Eukaryota</taxon>
        <taxon>Fungi</taxon>
        <taxon>Fungi incertae sedis</taxon>
        <taxon>Mucoromycota</taxon>
        <taxon>Mucoromycotina</taxon>
        <taxon>Mucoromycetes</taxon>
        <taxon>Mucorales</taxon>
        <taxon>Cunninghamellaceae</taxon>
        <taxon>Absidia</taxon>
    </lineage>
</organism>
<evidence type="ECO:0000313" key="2">
    <source>
        <dbReference type="EMBL" id="SAL96877.1"/>
    </source>
</evidence>
<keyword evidence="1" id="KW-0812">Transmembrane</keyword>
<proteinExistence type="predicted"/>
<keyword evidence="1" id="KW-0472">Membrane</keyword>
<name>A0A168LIS8_ABSGL</name>
<dbReference type="AlphaFoldDB" id="A0A168LIS8"/>
<evidence type="ECO:0000313" key="3">
    <source>
        <dbReference type="Proteomes" id="UP000078561"/>
    </source>
</evidence>
<dbReference type="EMBL" id="LT551431">
    <property type="protein sequence ID" value="SAL96877.1"/>
    <property type="molecule type" value="Genomic_DNA"/>
</dbReference>
<dbReference type="InParanoid" id="A0A168LIS8"/>
<sequence>MQDYNSTPPILSSLTVLLLIAPTHYILIRQCESVKGMVMAWADSSPWDLRFKPVESQFLWDVHARTAFLSIPLKFHDISTVG</sequence>
<keyword evidence="1" id="KW-1133">Transmembrane helix</keyword>
<feature type="transmembrane region" description="Helical" evidence="1">
    <location>
        <begin position="6"/>
        <end position="27"/>
    </location>
</feature>
<gene>
    <name evidence="2" type="primary">ABSGL_02319.1 scaffold 3302</name>
</gene>
<keyword evidence="3" id="KW-1185">Reference proteome</keyword>
<reference evidence="2" key="1">
    <citation type="submission" date="2016-04" db="EMBL/GenBank/DDBJ databases">
        <authorList>
            <person name="Evans L.H."/>
            <person name="Alamgir A."/>
            <person name="Owens N."/>
            <person name="Weber N.D."/>
            <person name="Virtaneva K."/>
            <person name="Barbian K."/>
            <person name="Babar A."/>
            <person name="Rosenke K."/>
        </authorList>
    </citation>
    <scope>NUCLEOTIDE SEQUENCE [LARGE SCALE GENOMIC DNA]</scope>
    <source>
        <strain evidence="2">CBS 101.48</strain>
    </source>
</reference>
<protein>
    <submittedName>
        <fullName evidence="2">Uncharacterized protein</fullName>
    </submittedName>
</protein>
<dbReference type="Proteomes" id="UP000078561">
    <property type="component" value="Unassembled WGS sequence"/>
</dbReference>